<name>A0A834IPV0_RHYFE</name>
<dbReference type="Proteomes" id="UP000625711">
    <property type="component" value="Unassembled WGS sequence"/>
</dbReference>
<organism evidence="1 2">
    <name type="scientific">Rhynchophorus ferrugineus</name>
    <name type="common">Red palm weevil</name>
    <name type="synonym">Curculio ferrugineus</name>
    <dbReference type="NCBI Taxonomy" id="354439"/>
    <lineage>
        <taxon>Eukaryota</taxon>
        <taxon>Metazoa</taxon>
        <taxon>Ecdysozoa</taxon>
        <taxon>Arthropoda</taxon>
        <taxon>Hexapoda</taxon>
        <taxon>Insecta</taxon>
        <taxon>Pterygota</taxon>
        <taxon>Neoptera</taxon>
        <taxon>Endopterygota</taxon>
        <taxon>Coleoptera</taxon>
        <taxon>Polyphaga</taxon>
        <taxon>Cucujiformia</taxon>
        <taxon>Curculionidae</taxon>
        <taxon>Dryophthorinae</taxon>
        <taxon>Rhynchophorus</taxon>
    </lineage>
</organism>
<evidence type="ECO:0000313" key="2">
    <source>
        <dbReference type="Proteomes" id="UP000625711"/>
    </source>
</evidence>
<gene>
    <name evidence="1" type="ORF">GWI33_011980</name>
</gene>
<dbReference type="EMBL" id="JAACXV010000061">
    <property type="protein sequence ID" value="KAF7285129.1"/>
    <property type="molecule type" value="Genomic_DNA"/>
</dbReference>
<protein>
    <submittedName>
        <fullName evidence="1">Uncharacterized protein</fullName>
    </submittedName>
</protein>
<dbReference type="AlphaFoldDB" id="A0A834IPV0"/>
<accession>A0A834IPV0</accession>
<evidence type="ECO:0000313" key="1">
    <source>
        <dbReference type="EMBL" id="KAF7285129.1"/>
    </source>
</evidence>
<sequence length="69" mass="7848">MSIRVAKKKLPYVSCPANEVVAAVRHFNSDVCLAAKKTHVGRLEKIKWSTDTGFDEFYAPFPYMMPRPC</sequence>
<comment type="caution">
    <text evidence="1">The sequence shown here is derived from an EMBL/GenBank/DDBJ whole genome shotgun (WGS) entry which is preliminary data.</text>
</comment>
<keyword evidence="2" id="KW-1185">Reference proteome</keyword>
<proteinExistence type="predicted"/>
<reference evidence="1" key="1">
    <citation type="submission" date="2020-08" db="EMBL/GenBank/DDBJ databases">
        <title>Genome sequencing and assembly of the red palm weevil Rhynchophorus ferrugineus.</title>
        <authorList>
            <person name="Dias G.B."/>
            <person name="Bergman C.M."/>
            <person name="Manee M."/>
        </authorList>
    </citation>
    <scope>NUCLEOTIDE SEQUENCE</scope>
    <source>
        <strain evidence="1">AA-2017</strain>
        <tissue evidence="1">Whole larva</tissue>
    </source>
</reference>